<keyword evidence="2" id="KW-1185">Reference proteome</keyword>
<accession>A0ABY8J787</accession>
<dbReference type="RefSeq" id="WP_310884927.1">
    <property type="nucleotide sequence ID" value="NZ_CP121646.1"/>
</dbReference>
<protein>
    <submittedName>
        <fullName evidence="1">Uncharacterized protein</fullName>
    </submittedName>
</protein>
<evidence type="ECO:0000313" key="1">
    <source>
        <dbReference type="EMBL" id="WFU61402.1"/>
    </source>
</evidence>
<evidence type="ECO:0000313" key="2">
    <source>
        <dbReference type="Proteomes" id="UP001221546"/>
    </source>
</evidence>
<sequence length="103" mass="11780">MYTVGRSFLIEQFHGFMQANQVRFAATPELVKAFEQLSELAVEYRQSGTVYTCPAGKHDDLGISCAMLAWAARHPHLSSWFRTAAAARRPRRPRPKISWEAWI</sequence>
<name>A0ABY8J787_9BRAD</name>
<dbReference type="EMBL" id="CP121646">
    <property type="protein sequence ID" value="WFU61402.1"/>
    <property type="molecule type" value="Genomic_DNA"/>
</dbReference>
<organism evidence="1 2">
    <name type="scientific">Bradyrhizobium brasilense</name>
    <dbReference type="NCBI Taxonomy" id="1419277"/>
    <lineage>
        <taxon>Bacteria</taxon>
        <taxon>Pseudomonadati</taxon>
        <taxon>Pseudomonadota</taxon>
        <taxon>Alphaproteobacteria</taxon>
        <taxon>Hyphomicrobiales</taxon>
        <taxon>Nitrobacteraceae</taxon>
        <taxon>Bradyrhizobium</taxon>
    </lineage>
</organism>
<dbReference type="Gene3D" id="3.30.420.240">
    <property type="match status" value="1"/>
</dbReference>
<gene>
    <name evidence="1" type="ORF">QA636_28360</name>
</gene>
<proteinExistence type="predicted"/>
<dbReference type="Proteomes" id="UP001221546">
    <property type="component" value="Chromosome"/>
</dbReference>
<reference evidence="1 2" key="1">
    <citation type="submission" date="2023-04" db="EMBL/GenBank/DDBJ databases">
        <title>Australian commercial rhizobial inoculants.</title>
        <authorList>
            <person name="Kohlmeier M.G."/>
            <person name="O'Hara G.W."/>
            <person name="Colombi E."/>
            <person name="Ramsay J.P."/>
            <person name="Terpolilli J."/>
        </authorList>
    </citation>
    <scope>NUCLEOTIDE SEQUENCE [LARGE SCALE GENOMIC DNA]</scope>
    <source>
        <strain evidence="1 2">CB627</strain>
    </source>
</reference>